<evidence type="ECO:0000256" key="10">
    <source>
        <dbReference type="ARBA" id="ARBA00022989"/>
    </source>
</evidence>
<keyword evidence="8" id="KW-0378">Hydrolase</keyword>
<keyword evidence="11" id="KW-0482">Metalloprotease</keyword>
<protein>
    <submittedName>
        <fullName evidence="14">Site-2 protease family protein</fullName>
    </submittedName>
</protein>
<keyword evidence="15" id="KW-1185">Reference proteome</keyword>
<evidence type="ECO:0000256" key="11">
    <source>
        <dbReference type="ARBA" id="ARBA00023049"/>
    </source>
</evidence>
<dbReference type="PANTHER" id="PTHR35864">
    <property type="entry name" value="ZINC METALLOPROTEASE MJ0611-RELATED"/>
    <property type="match status" value="1"/>
</dbReference>
<evidence type="ECO:0000256" key="13">
    <source>
        <dbReference type="SAM" id="Phobius"/>
    </source>
</evidence>
<dbReference type="OrthoDB" id="9800627at2"/>
<feature type="transmembrane region" description="Helical" evidence="13">
    <location>
        <begin position="131"/>
        <end position="151"/>
    </location>
</feature>
<comment type="subcellular location">
    <subcellularLocation>
        <location evidence="2">Cell membrane</location>
        <topology evidence="2">Multi-pass membrane protein</topology>
    </subcellularLocation>
</comment>
<feature type="transmembrane region" description="Helical" evidence="13">
    <location>
        <begin position="212"/>
        <end position="231"/>
    </location>
</feature>
<name>A0A3S3A3S8_9NOCA</name>
<evidence type="ECO:0000256" key="1">
    <source>
        <dbReference type="ARBA" id="ARBA00001947"/>
    </source>
</evidence>
<dbReference type="EMBL" id="RKLO01000005">
    <property type="protein sequence ID" value="RVW01426.1"/>
    <property type="molecule type" value="Genomic_DNA"/>
</dbReference>
<keyword evidence="10 13" id="KW-1133">Transmembrane helix</keyword>
<evidence type="ECO:0000256" key="6">
    <source>
        <dbReference type="ARBA" id="ARBA00022692"/>
    </source>
</evidence>
<evidence type="ECO:0000256" key="2">
    <source>
        <dbReference type="ARBA" id="ARBA00004651"/>
    </source>
</evidence>
<dbReference type="GO" id="GO:0008237">
    <property type="term" value="F:metallopeptidase activity"/>
    <property type="evidence" value="ECO:0007669"/>
    <property type="project" value="UniProtKB-KW"/>
</dbReference>
<feature type="transmembrane region" description="Helical" evidence="13">
    <location>
        <begin position="15"/>
        <end position="33"/>
    </location>
</feature>
<dbReference type="Proteomes" id="UP000283479">
    <property type="component" value="Unassembled WGS sequence"/>
</dbReference>
<evidence type="ECO:0000256" key="7">
    <source>
        <dbReference type="ARBA" id="ARBA00022723"/>
    </source>
</evidence>
<dbReference type="GO" id="GO:0005886">
    <property type="term" value="C:plasma membrane"/>
    <property type="evidence" value="ECO:0007669"/>
    <property type="project" value="UniProtKB-SubCell"/>
</dbReference>
<evidence type="ECO:0000313" key="14">
    <source>
        <dbReference type="EMBL" id="RVW01426.1"/>
    </source>
</evidence>
<keyword evidence="9" id="KW-0862">Zinc</keyword>
<feature type="transmembrane region" description="Helical" evidence="13">
    <location>
        <begin position="91"/>
        <end position="119"/>
    </location>
</feature>
<dbReference type="InterPro" id="IPR052348">
    <property type="entry name" value="Metallopeptidase_M50B"/>
</dbReference>
<reference evidence="14 15" key="1">
    <citation type="submission" date="2018-11" db="EMBL/GenBank/DDBJ databases">
        <title>Rhodococcus spongicola sp. nov. and Rhodococcus xishaensis sp. nov. from marine sponges.</title>
        <authorList>
            <person name="Li L."/>
            <person name="Lin H.W."/>
        </authorList>
    </citation>
    <scope>NUCLEOTIDE SEQUENCE [LARGE SCALE GENOMIC DNA]</scope>
    <source>
        <strain evidence="14 15">LHW51113</strain>
    </source>
</reference>
<evidence type="ECO:0000256" key="8">
    <source>
        <dbReference type="ARBA" id="ARBA00022801"/>
    </source>
</evidence>
<evidence type="ECO:0000256" key="12">
    <source>
        <dbReference type="ARBA" id="ARBA00023136"/>
    </source>
</evidence>
<dbReference type="CDD" id="cd06158">
    <property type="entry name" value="S2P-M50_like_1"/>
    <property type="match status" value="1"/>
</dbReference>
<keyword evidence="6 13" id="KW-0812">Transmembrane</keyword>
<dbReference type="GO" id="GO:0046872">
    <property type="term" value="F:metal ion binding"/>
    <property type="evidence" value="ECO:0007669"/>
    <property type="project" value="UniProtKB-KW"/>
</dbReference>
<proteinExistence type="inferred from homology"/>
<keyword evidence="4" id="KW-1003">Cell membrane</keyword>
<feature type="transmembrane region" description="Helical" evidence="13">
    <location>
        <begin position="45"/>
        <end position="71"/>
    </location>
</feature>
<dbReference type="GO" id="GO:0006508">
    <property type="term" value="P:proteolysis"/>
    <property type="evidence" value="ECO:0007669"/>
    <property type="project" value="UniProtKB-KW"/>
</dbReference>
<evidence type="ECO:0000256" key="3">
    <source>
        <dbReference type="ARBA" id="ARBA00007931"/>
    </source>
</evidence>
<dbReference type="AlphaFoldDB" id="A0A3S3A3S8"/>
<evidence type="ECO:0000256" key="9">
    <source>
        <dbReference type="ARBA" id="ARBA00022833"/>
    </source>
</evidence>
<accession>A0A3S3A3S8</accession>
<dbReference type="InterPro" id="IPR044537">
    <property type="entry name" value="Rip2-like"/>
</dbReference>
<comment type="cofactor">
    <cofactor evidence="1">
        <name>Zn(2+)</name>
        <dbReference type="ChEBI" id="CHEBI:29105"/>
    </cofactor>
</comment>
<dbReference type="PANTHER" id="PTHR35864:SF1">
    <property type="entry name" value="ZINC METALLOPROTEASE YWHC-RELATED"/>
    <property type="match status" value="1"/>
</dbReference>
<keyword evidence="5 14" id="KW-0645">Protease</keyword>
<gene>
    <name evidence="14" type="ORF">EGT50_13705</name>
</gene>
<organism evidence="14 15">
    <name type="scientific">Rhodococcus xishaensis</name>
    <dbReference type="NCBI Taxonomy" id="2487364"/>
    <lineage>
        <taxon>Bacteria</taxon>
        <taxon>Bacillati</taxon>
        <taxon>Actinomycetota</taxon>
        <taxon>Actinomycetes</taxon>
        <taxon>Mycobacteriales</taxon>
        <taxon>Nocardiaceae</taxon>
        <taxon>Rhodococcus</taxon>
    </lineage>
</organism>
<evidence type="ECO:0000256" key="5">
    <source>
        <dbReference type="ARBA" id="ARBA00022670"/>
    </source>
</evidence>
<sequence>MHIGSRLRSSVIRPSPVFLGIVAIAIVGGVFAWRAGGDVSSSGRIGVFLLVVAGWVVTLCLHEFAHAFVAWRAGDHDVVIRGYLTLDPRKYTQPLLSIGLPVLFLALGGIGLPGGAVYVKTGAMPPRVQTRVALAGPTVNAVAAVILLTVVRMFGVDSEHQVFWYGLSFLAFLQVMATILNLLPVPGLDGYAALEPHLKPSTRASLGKIKPFGLLLLIALLFVPQINIVFFDTIYSIFGLSGIPEVYASFGRFLMQFWR</sequence>
<evidence type="ECO:0000256" key="4">
    <source>
        <dbReference type="ARBA" id="ARBA00022475"/>
    </source>
</evidence>
<evidence type="ECO:0000313" key="15">
    <source>
        <dbReference type="Proteomes" id="UP000283479"/>
    </source>
</evidence>
<feature type="transmembrane region" description="Helical" evidence="13">
    <location>
        <begin position="163"/>
        <end position="183"/>
    </location>
</feature>
<keyword evidence="7" id="KW-0479">Metal-binding</keyword>
<keyword evidence="12 13" id="KW-0472">Membrane</keyword>
<comment type="similarity">
    <text evidence="3">Belongs to the peptidase M50B family.</text>
</comment>
<dbReference type="RefSeq" id="WP_127955179.1">
    <property type="nucleotide sequence ID" value="NZ_RKLO01000005.1"/>
</dbReference>
<comment type="caution">
    <text evidence="14">The sequence shown here is derived from an EMBL/GenBank/DDBJ whole genome shotgun (WGS) entry which is preliminary data.</text>
</comment>